<comment type="subcellular location">
    <subcellularLocation>
        <location evidence="1">Membrane</location>
        <topology evidence="1">Multi-pass membrane protein</topology>
    </subcellularLocation>
</comment>
<keyword evidence="6 7" id="KW-0472">Membrane</keyword>
<dbReference type="GO" id="GO:0005548">
    <property type="term" value="F:phospholipid transporter activity"/>
    <property type="evidence" value="ECO:0007669"/>
    <property type="project" value="TreeGrafter"/>
</dbReference>
<keyword evidence="5 7" id="KW-1133">Transmembrane helix</keyword>
<evidence type="ECO:0000256" key="1">
    <source>
        <dbReference type="ARBA" id="ARBA00004141"/>
    </source>
</evidence>
<proteinExistence type="inferred from homology"/>
<organism evidence="8 9">
    <name type="scientific">Thermosulfidibacter takaii (strain DSM 17441 / JCM 13301 / NBRC 103674 / ABI70S6)</name>
    <dbReference type="NCBI Taxonomy" id="1298851"/>
    <lineage>
        <taxon>Bacteria</taxon>
        <taxon>Pseudomonadati</taxon>
        <taxon>Thermosulfidibacterota</taxon>
        <taxon>Thermosulfidibacteria</taxon>
        <taxon>Thermosulfidibacterales</taxon>
        <taxon>Thermosulfidibacteraceae</taxon>
    </lineage>
</organism>
<dbReference type="InterPro" id="IPR030802">
    <property type="entry name" value="Permease_MalE"/>
</dbReference>
<gene>
    <name evidence="8" type="ORF">TST_1757</name>
</gene>
<dbReference type="NCBIfam" id="TIGR00056">
    <property type="entry name" value="MlaE family lipid ABC transporter permease subunit"/>
    <property type="match status" value="1"/>
</dbReference>
<dbReference type="PANTHER" id="PTHR30188">
    <property type="entry name" value="ABC TRANSPORTER PERMEASE PROTEIN-RELATED"/>
    <property type="match status" value="1"/>
</dbReference>
<dbReference type="AlphaFoldDB" id="A0A0S3QW27"/>
<dbReference type="InterPro" id="IPR003453">
    <property type="entry name" value="ABC_MlaE_roteobac"/>
</dbReference>
<dbReference type="PANTHER" id="PTHR30188:SF4">
    <property type="entry name" value="PROTEIN TRIGALACTOSYLDIACYLGLYCEROL 1, CHLOROPLASTIC"/>
    <property type="match status" value="1"/>
</dbReference>
<dbReference type="PATRIC" id="fig|1298851.3.peg.1836"/>
<evidence type="ECO:0000256" key="6">
    <source>
        <dbReference type="ARBA" id="ARBA00023136"/>
    </source>
</evidence>
<feature type="transmembrane region" description="Helical" evidence="7">
    <location>
        <begin position="132"/>
        <end position="153"/>
    </location>
</feature>
<accession>A0A0S3QW27</accession>
<protein>
    <submittedName>
        <fullName evidence="8">ABC transport system permease</fullName>
    </submittedName>
</protein>
<sequence>MLLRAFYWSLRPPFRWREMFKQMERFGVSSLSVVFITSLFTGMVLALETYTGLKKFNAETVIGSIVAVSMFRELGPVLTALVVTGRAGSAMAAELGTMKVTEQIDAMYTMAVDPVHYLVVPRIITGLTMMPLLTIVSDLLGVIGGYFVSVVLLHINSHIYLRQMLNHTDLKDLYTGIVKAAVFGLLVALICCYKGMKTTGGAEGVGKSTTQAVVISSVVILVADYFLTAFMF</sequence>
<evidence type="ECO:0000256" key="4">
    <source>
        <dbReference type="ARBA" id="ARBA00022692"/>
    </source>
</evidence>
<evidence type="ECO:0000256" key="3">
    <source>
        <dbReference type="ARBA" id="ARBA00022448"/>
    </source>
</evidence>
<dbReference type="STRING" id="1298851.TST_1757"/>
<feature type="transmembrane region" description="Helical" evidence="7">
    <location>
        <begin position="213"/>
        <end position="231"/>
    </location>
</feature>
<evidence type="ECO:0000256" key="7">
    <source>
        <dbReference type="RuleBase" id="RU362044"/>
    </source>
</evidence>
<comment type="similarity">
    <text evidence="2 7">Belongs to the MlaE permease family.</text>
</comment>
<dbReference type="EMBL" id="AP013035">
    <property type="protein sequence ID" value="BAT72541.1"/>
    <property type="molecule type" value="Genomic_DNA"/>
</dbReference>
<keyword evidence="4 7" id="KW-0812">Transmembrane</keyword>
<comment type="caution">
    <text evidence="7">Lacks conserved residue(s) required for the propagation of feature annotation.</text>
</comment>
<dbReference type="KEGG" id="ttk:TST_1757"/>
<evidence type="ECO:0000256" key="2">
    <source>
        <dbReference type="ARBA" id="ARBA00007556"/>
    </source>
</evidence>
<feature type="transmembrane region" description="Helical" evidence="7">
    <location>
        <begin position="62"/>
        <end position="83"/>
    </location>
</feature>
<keyword evidence="3" id="KW-0813">Transport</keyword>
<keyword evidence="9" id="KW-1185">Reference proteome</keyword>
<dbReference type="Pfam" id="PF02405">
    <property type="entry name" value="MlaE"/>
    <property type="match status" value="1"/>
</dbReference>
<dbReference type="GO" id="GO:0043190">
    <property type="term" value="C:ATP-binding cassette (ABC) transporter complex"/>
    <property type="evidence" value="ECO:0007669"/>
    <property type="project" value="InterPro"/>
</dbReference>
<feature type="transmembrane region" description="Helical" evidence="7">
    <location>
        <begin position="173"/>
        <end position="193"/>
    </location>
</feature>
<evidence type="ECO:0000313" key="9">
    <source>
        <dbReference type="Proteomes" id="UP000063234"/>
    </source>
</evidence>
<reference evidence="9" key="1">
    <citation type="journal article" date="2018" name="Science">
        <title>A primordial and reversible TCA cycle in a facultatively chemolithoautotrophic thermophile.</title>
        <authorList>
            <person name="Nunoura T."/>
            <person name="Chikaraishi Y."/>
            <person name="Izaki R."/>
            <person name="Suwa T."/>
            <person name="Sato T."/>
            <person name="Harada T."/>
            <person name="Mori K."/>
            <person name="Kato Y."/>
            <person name="Miyazaki M."/>
            <person name="Shimamura S."/>
            <person name="Yanagawa K."/>
            <person name="Shuto A."/>
            <person name="Ohkouchi N."/>
            <person name="Fujita N."/>
            <person name="Takaki Y."/>
            <person name="Atomi H."/>
            <person name="Takai K."/>
        </authorList>
    </citation>
    <scope>NUCLEOTIDE SEQUENCE [LARGE SCALE GENOMIC DNA]</scope>
    <source>
        <strain evidence="9">DSM 17441 / JCM 13301 / NBRC 103674 / ABI70S6</strain>
    </source>
</reference>
<dbReference type="Proteomes" id="UP000063234">
    <property type="component" value="Chromosome"/>
</dbReference>
<evidence type="ECO:0000256" key="5">
    <source>
        <dbReference type="ARBA" id="ARBA00022989"/>
    </source>
</evidence>
<name>A0A0S3QW27_THET7</name>
<evidence type="ECO:0000313" key="8">
    <source>
        <dbReference type="EMBL" id="BAT72541.1"/>
    </source>
</evidence>